<accession>A0AAX6BL52</accession>
<feature type="transmembrane region" description="Helical" evidence="6">
    <location>
        <begin position="130"/>
        <end position="149"/>
    </location>
</feature>
<dbReference type="NCBIfam" id="NF038403">
    <property type="entry name" value="perm_prefix_1"/>
    <property type="match status" value="1"/>
</dbReference>
<keyword evidence="3" id="KW-0133">Cell shape</keyword>
<gene>
    <name evidence="7" type="ORF">ShirakiTB12_29150</name>
</gene>
<name>A0AAX6BL52_PRIMG</name>
<evidence type="ECO:0000313" key="7">
    <source>
        <dbReference type="EMBL" id="GMG74447.1"/>
    </source>
</evidence>
<comment type="subcellular location">
    <subcellularLocation>
        <location evidence="1">Membrane</location>
        <topology evidence="1">Multi-pass membrane protein</topology>
    </subcellularLocation>
</comment>
<feature type="transmembrane region" description="Helical" evidence="6">
    <location>
        <begin position="217"/>
        <end position="232"/>
    </location>
</feature>
<keyword evidence="5 6" id="KW-0472">Membrane</keyword>
<evidence type="ECO:0000256" key="6">
    <source>
        <dbReference type="SAM" id="Phobius"/>
    </source>
</evidence>
<feature type="transmembrane region" description="Helical" evidence="6">
    <location>
        <begin position="357"/>
        <end position="378"/>
    </location>
</feature>
<proteinExistence type="predicted"/>
<feature type="transmembrane region" description="Helical" evidence="6">
    <location>
        <begin position="161"/>
        <end position="181"/>
    </location>
</feature>
<dbReference type="GO" id="GO:0005886">
    <property type="term" value="C:plasma membrane"/>
    <property type="evidence" value="ECO:0007669"/>
    <property type="project" value="TreeGrafter"/>
</dbReference>
<evidence type="ECO:0000256" key="1">
    <source>
        <dbReference type="ARBA" id="ARBA00004141"/>
    </source>
</evidence>
<dbReference type="PANTHER" id="PTHR30474:SF1">
    <property type="entry name" value="PEPTIDOGLYCAN GLYCOSYLTRANSFERASE MRDB"/>
    <property type="match status" value="1"/>
</dbReference>
<feature type="transmembrane region" description="Helical" evidence="6">
    <location>
        <begin position="105"/>
        <end position="123"/>
    </location>
</feature>
<feature type="transmembrane region" description="Helical" evidence="6">
    <location>
        <begin position="239"/>
        <end position="264"/>
    </location>
</feature>
<dbReference type="EMBL" id="BSYK01000001">
    <property type="protein sequence ID" value="GMG74447.1"/>
    <property type="molecule type" value="Genomic_DNA"/>
</dbReference>
<feature type="transmembrane region" description="Helical" evidence="6">
    <location>
        <begin position="390"/>
        <end position="412"/>
    </location>
</feature>
<evidence type="ECO:0000313" key="8">
    <source>
        <dbReference type="Proteomes" id="UP001165240"/>
    </source>
</evidence>
<dbReference type="Pfam" id="PF01098">
    <property type="entry name" value="FTSW_RODA_SPOVE"/>
    <property type="match status" value="1"/>
</dbReference>
<evidence type="ECO:0000256" key="3">
    <source>
        <dbReference type="ARBA" id="ARBA00022960"/>
    </source>
</evidence>
<feature type="transmembrane region" description="Helical" evidence="6">
    <location>
        <begin position="323"/>
        <end position="345"/>
    </location>
</feature>
<protein>
    <submittedName>
        <fullName evidence="7">FtsW/RodA/SpoVE family cell cycle protein</fullName>
    </submittedName>
</protein>
<dbReference type="PANTHER" id="PTHR30474">
    <property type="entry name" value="CELL CYCLE PROTEIN"/>
    <property type="match status" value="1"/>
</dbReference>
<evidence type="ECO:0000256" key="4">
    <source>
        <dbReference type="ARBA" id="ARBA00022989"/>
    </source>
</evidence>
<comment type="caution">
    <text evidence="7">The sequence shown here is derived from an EMBL/GenBank/DDBJ whole genome shotgun (WGS) entry which is preliminary data.</text>
</comment>
<dbReference type="GO" id="GO:0051301">
    <property type="term" value="P:cell division"/>
    <property type="evidence" value="ECO:0007669"/>
    <property type="project" value="InterPro"/>
</dbReference>
<dbReference type="GO" id="GO:0008360">
    <property type="term" value="P:regulation of cell shape"/>
    <property type="evidence" value="ECO:0007669"/>
    <property type="project" value="UniProtKB-KW"/>
</dbReference>
<dbReference type="GO" id="GO:0015648">
    <property type="term" value="F:lipid-linked peptidoglycan transporter activity"/>
    <property type="evidence" value="ECO:0007669"/>
    <property type="project" value="TreeGrafter"/>
</dbReference>
<dbReference type="RefSeq" id="WP_310876510.1">
    <property type="nucleotide sequence ID" value="NZ_BSYK01000001.1"/>
</dbReference>
<organism evidence="7 8">
    <name type="scientific">Priestia megaterium</name>
    <name type="common">Bacillus megaterium</name>
    <dbReference type="NCBI Taxonomy" id="1404"/>
    <lineage>
        <taxon>Bacteria</taxon>
        <taxon>Bacillati</taxon>
        <taxon>Bacillota</taxon>
        <taxon>Bacilli</taxon>
        <taxon>Bacillales</taxon>
        <taxon>Bacillaceae</taxon>
        <taxon>Priestia</taxon>
    </lineage>
</organism>
<dbReference type="AlphaFoldDB" id="A0AAX6BL52"/>
<reference evidence="7" key="1">
    <citation type="journal article" date="2024" name="Appl Microbiol">
        <title>Effect of kuratsuki Bacillus and Priestia on Taste of Sake.</title>
        <authorList>
            <person name="Kobayashi K."/>
            <person name="Nishida H."/>
        </authorList>
    </citation>
    <scope>NUCLEOTIDE SEQUENCE</scope>
    <source>
        <strain evidence="7">B-12</strain>
    </source>
</reference>
<evidence type="ECO:0000256" key="5">
    <source>
        <dbReference type="ARBA" id="ARBA00023136"/>
    </source>
</evidence>
<dbReference type="GO" id="GO:0032153">
    <property type="term" value="C:cell division site"/>
    <property type="evidence" value="ECO:0007669"/>
    <property type="project" value="TreeGrafter"/>
</dbReference>
<evidence type="ECO:0000256" key="2">
    <source>
        <dbReference type="ARBA" id="ARBA00022692"/>
    </source>
</evidence>
<dbReference type="InterPro" id="IPR047928">
    <property type="entry name" value="Perm_prefix_1"/>
</dbReference>
<sequence length="424" mass="47778">MKKEEFLQSITQEIKHKEAKEAVYQELDTHIKNLERESIQRGVSQEEAEKKAVEQMGSSAELSRRFQKLYRTKIDWILVSLFVAALGLGMLTIKLGSSISMETKLITALIGLALTAVCAFQNYRKWREWGWVAFIAPTLLLVVFNLHILPERIQPNVQGTTVVNLSFFSLDLNFILIFYLIGWGYILQRRSCNVPIIAVLFILTIVLYGRLTSIPNVMMYILMIASMFIFSARKHAKKITLLFLLTLFIIIAVMLLLSGSSYYLSRLSIALHLGKDPAGAGYVPVHLSRLFHQAEWLPQANPSEGYRIGGIDTEFVYAGLTYAYGWGISIFIMLVLSALLVKMILLIKQIRDPFGKMLVSGSVSVYAFQLLYNLGMSFNLLPIMGVWLPFISYGVGPTIANAVFIGIVLSIYKTKDIPIKELAN</sequence>
<feature type="transmembrane region" description="Helical" evidence="6">
    <location>
        <begin position="193"/>
        <end position="211"/>
    </location>
</feature>
<feature type="transmembrane region" description="Helical" evidence="6">
    <location>
        <begin position="74"/>
        <end position="93"/>
    </location>
</feature>
<dbReference type="InterPro" id="IPR001182">
    <property type="entry name" value="FtsW/RodA"/>
</dbReference>
<keyword evidence="4 6" id="KW-1133">Transmembrane helix</keyword>
<keyword evidence="2 6" id="KW-0812">Transmembrane</keyword>
<dbReference type="Proteomes" id="UP001165240">
    <property type="component" value="Unassembled WGS sequence"/>
</dbReference>